<dbReference type="InterPro" id="IPR001680">
    <property type="entry name" value="WD40_rpt"/>
</dbReference>
<name>A0A8S1WNF6_9CILI</name>
<keyword evidence="5" id="KW-1185">Reference proteome</keyword>
<dbReference type="InterPro" id="IPR019775">
    <property type="entry name" value="WD40_repeat_CS"/>
</dbReference>
<dbReference type="Proteomes" id="UP000689195">
    <property type="component" value="Unassembled WGS sequence"/>
</dbReference>
<dbReference type="PROSITE" id="PS50082">
    <property type="entry name" value="WD_REPEATS_2"/>
    <property type="match status" value="2"/>
</dbReference>
<dbReference type="EMBL" id="CAJJDO010000096">
    <property type="protein sequence ID" value="CAD8190227.1"/>
    <property type="molecule type" value="Genomic_DNA"/>
</dbReference>
<evidence type="ECO:0000256" key="3">
    <source>
        <dbReference type="PROSITE-ProRule" id="PRU00221"/>
    </source>
</evidence>
<protein>
    <submittedName>
        <fullName evidence="4">Uncharacterized protein</fullName>
    </submittedName>
</protein>
<sequence>MDLYQHLAVIKKNFLWDVKTGQFTLASGSNDNTIRLWDVKTGQQKIKLDGHRNSVKLSPDDTILAYGSSDNSIRFWDGKSGKEIQSQDKNYKDIFYQDQSGLQIIIIKCVIKECCVNQVFFKQIISIFIFISSFNLMF</sequence>
<evidence type="ECO:0000313" key="4">
    <source>
        <dbReference type="EMBL" id="CAD8190227.1"/>
    </source>
</evidence>
<dbReference type="PANTHER" id="PTHR22847:SF637">
    <property type="entry name" value="WD REPEAT DOMAIN 5B"/>
    <property type="match status" value="1"/>
</dbReference>
<dbReference type="PROSITE" id="PS00678">
    <property type="entry name" value="WD_REPEATS_1"/>
    <property type="match status" value="1"/>
</dbReference>
<dbReference type="PANTHER" id="PTHR22847">
    <property type="entry name" value="WD40 REPEAT PROTEIN"/>
    <property type="match status" value="1"/>
</dbReference>
<evidence type="ECO:0000256" key="2">
    <source>
        <dbReference type="ARBA" id="ARBA00022737"/>
    </source>
</evidence>
<keyword evidence="1 3" id="KW-0853">WD repeat</keyword>
<keyword evidence="2" id="KW-0677">Repeat</keyword>
<feature type="repeat" description="WD" evidence="3">
    <location>
        <begin position="54"/>
        <end position="86"/>
    </location>
</feature>
<dbReference type="OrthoDB" id="256303at2759"/>
<reference evidence="4" key="1">
    <citation type="submission" date="2021-01" db="EMBL/GenBank/DDBJ databases">
        <authorList>
            <consortium name="Genoscope - CEA"/>
            <person name="William W."/>
        </authorList>
    </citation>
    <scope>NUCLEOTIDE SEQUENCE</scope>
</reference>
<accession>A0A8S1WNF6</accession>
<organism evidence="4 5">
    <name type="scientific">Paramecium pentaurelia</name>
    <dbReference type="NCBI Taxonomy" id="43138"/>
    <lineage>
        <taxon>Eukaryota</taxon>
        <taxon>Sar</taxon>
        <taxon>Alveolata</taxon>
        <taxon>Ciliophora</taxon>
        <taxon>Intramacronucleata</taxon>
        <taxon>Oligohymenophorea</taxon>
        <taxon>Peniculida</taxon>
        <taxon>Parameciidae</taxon>
        <taxon>Paramecium</taxon>
    </lineage>
</organism>
<proteinExistence type="predicted"/>
<comment type="caution">
    <text evidence="4">The sequence shown here is derived from an EMBL/GenBank/DDBJ whole genome shotgun (WGS) entry which is preliminary data.</text>
</comment>
<feature type="repeat" description="WD" evidence="3">
    <location>
        <begin position="25"/>
        <end position="47"/>
    </location>
</feature>
<evidence type="ECO:0000256" key="1">
    <source>
        <dbReference type="ARBA" id="ARBA00022574"/>
    </source>
</evidence>
<dbReference type="GO" id="GO:1990234">
    <property type="term" value="C:transferase complex"/>
    <property type="evidence" value="ECO:0007669"/>
    <property type="project" value="UniProtKB-ARBA"/>
</dbReference>
<dbReference type="Pfam" id="PF00400">
    <property type="entry name" value="WD40"/>
    <property type="match status" value="2"/>
</dbReference>
<dbReference type="SMART" id="SM00320">
    <property type="entry name" value="WD40"/>
    <property type="match status" value="2"/>
</dbReference>
<evidence type="ECO:0000313" key="5">
    <source>
        <dbReference type="Proteomes" id="UP000689195"/>
    </source>
</evidence>
<dbReference type="AlphaFoldDB" id="A0A8S1WNF6"/>
<gene>
    <name evidence="4" type="ORF">PPENT_87.1.T0960002</name>
</gene>